<feature type="transmembrane region" description="Helical" evidence="1">
    <location>
        <begin position="562"/>
        <end position="583"/>
    </location>
</feature>
<feature type="chain" id="PRO_5014440909" description="Envelope fusion protein" evidence="2">
    <location>
        <begin position="22"/>
        <end position="677"/>
    </location>
</feature>
<organism evidence="3 4">
    <name type="scientific">Cryptotermes secundus</name>
    <dbReference type="NCBI Taxonomy" id="105785"/>
    <lineage>
        <taxon>Eukaryota</taxon>
        <taxon>Metazoa</taxon>
        <taxon>Ecdysozoa</taxon>
        <taxon>Arthropoda</taxon>
        <taxon>Hexapoda</taxon>
        <taxon>Insecta</taxon>
        <taxon>Pterygota</taxon>
        <taxon>Neoptera</taxon>
        <taxon>Polyneoptera</taxon>
        <taxon>Dictyoptera</taxon>
        <taxon>Blattodea</taxon>
        <taxon>Blattoidea</taxon>
        <taxon>Termitoidae</taxon>
        <taxon>Kalotermitidae</taxon>
        <taxon>Cryptotermitinae</taxon>
        <taxon>Cryptotermes</taxon>
    </lineage>
</organism>
<accession>A0A2J7PCT1</accession>
<keyword evidence="1" id="KW-0812">Transmembrane</keyword>
<evidence type="ECO:0000313" key="4">
    <source>
        <dbReference type="Proteomes" id="UP000235965"/>
    </source>
</evidence>
<dbReference type="InterPro" id="IPR022048">
    <property type="entry name" value="Envelope_fusion-like"/>
</dbReference>
<protein>
    <recommendedName>
        <fullName evidence="5">Envelope fusion protein</fullName>
    </recommendedName>
</protein>
<dbReference type="Pfam" id="PF12259">
    <property type="entry name" value="Baculo_F"/>
    <property type="match status" value="1"/>
</dbReference>
<dbReference type="Proteomes" id="UP000235965">
    <property type="component" value="Unassembled WGS sequence"/>
</dbReference>
<keyword evidence="4" id="KW-1185">Reference proteome</keyword>
<evidence type="ECO:0008006" key="5">
    <source>
        <dbReference type="Google" id="ProtNLM"/>
    </source>
</evidence>
<keyword evidence="2" id="KW-0732">Signal</keyword>
<name>A0A2J7PCT1_9NEOP</name>
<gene>
    <name evidence="3" type="ORF">B7P43_G18299</name>
</gene>
<dbReference type="EMBL" id="NEVH01026494">
    <property type="protein sequence ID" value="PNF14139.1"/>
    <property type="molecule type" value="Genomic_DNA"/>
</dbReference>
<sequence>MELFKWTLAITLCIFWELLNAQTVEEIQSKSGIYFDEVGTVLFYPMKWKVVTYINLEPTRELWKQTKNHQRKASEFCQKIKDKNWYHYTDCAAFDQYMRSKTKYIDNLKDLVAEYLSDSIQNPNHRIKRGILNFVGEISKILFGTLTQSDARGYNQQITELEKEQKEFLHLSREQMTVIKTTITSVNTTLQKVNQNERVLKEGLTKLSNFSAQKFSELEEEIRNVNLINEQFRLIQRGIDESQHSFEILIDAFVHAEQGTLQPQLITAEKIKQLIGSQKLPSGLDYPNFPFPQLQKIITPITYSYKQYLVYVLEIPLFSPTTYQLYKLLPLPTNVKEEKSTYTYIHYNKEFIFSDPLRQHFGKMTANELTGCFHPSELTYVCREEIPIYTYVPEMDCEATLLHPSTTRIPNNCEYRVLKLSKTFWIPLHMSNQWLFVTPQSETFMVLCTQGTTTFKLEKGGKLTLKPGCKGYSSYITLYAISMLSINSTNDYVPTAPVNFDCCFENLENVKFKELPLQVPLVNIMSSIDDLRIASMKVNDVQNLIKEQESKHNQRFYKITTWGTTFGLISLIFICICCSCCYCKCCRDCFFWFWSRLSLRDCWKQTHDKCCVSIYNYNGSRVEYSKTNTSPAISMKSLPEIGNTVTESPKRLADVTLKMDEELDCISKRTRSKRMFR</sequence>
<reference evidence="3 4" key="1">
    <citation type="submission" date="2017-12" db="EMBL/GenBank/DDBJ databases">
        <title>Hemimetabolous genomes reveal molecular basis of termite eusociality.</title>
        <authorList>
            <person name="Harrison M.C."/>
            <person name="Jongepier E."/>
            <person name="Robertson H.M."/>
            <person name="Arning N."/>
            <person name="Bitard-Feildel T."/>
            <person name="Chao H."/>
            <person name="Childers C.P."/>
            <person name="Dinh H."/>
            <person name="Doddapaneni H."/>
            <person name="Dugan S."/>
            <person name="Gowin J."/>
            <person name="Greiner C."/>
            <person name="Han Y."/>
            <person name="Hu H."/>
            <person name="Hughes D.S.T."/>
            <person name="Huylmans A.-K."/>
            <person name="Kemena C."/>
            <person name="Kremer L.P.M."/>
            <person name="Lee S.L."/>
            <person name="Lopez-Ezquerra A."/>
            <person name="Mallet L."/>
            <person name="Monroy-Kuhn J.M."/>
            <person name="Moser A."/>
            <person name="Murali S.C."/>
            <person name="Muzny D.M."/>
            <person name="Otani S."/>
            <person name="Piulachs M.-D."/>
            <person name="Poelchau M."/>
            <person name="Qu J."/>
            <person name="Schaub F."/>
            <person name="Wada-Katsumata A."/>
            <person name="Worley K.C."/>
            <person name="Xie Q."/>
            <person name="Ylla G."/>
            <person name="Poulsen M."/>
            <person name="Gibbs R.A."/>
            <person name="Schal C."/>
            <person name="Richards S."/>
            <person name="Belles X."/>
            <person name="Korb J."/>
            <person name="Bornberg-Bauer E."/>
        </authorList>
    </citation>
    <scope>NUCLEOTIDE SEQUENCE [LARGE SCALE GENOMIC DNA]</scope>
    <source>
        <tissue evidence="3">Whole body</tissue>
    </source>
</reference>
<feature type="signal peptide" evidence="2">
    <location>
        <begin position="1"/>
        <end position="21"/>
    </location>
</feature>
<comment type="caution">
    <text evidence="3">The sequence shown here is derived from an EMBL/GenBank/DDBJ whole genome shotgun (WGS) entry which is preliminary data.</text>
</comment>
<evidence type="ECO:0000256" key="2">
    <source>
        <dbReference type="SAM" id="SignalP"/>
    </source>
</evidence>
<proteinExistence type="predicted"/>
<dbReference type="InParanoid" id="A0A2J7PCT1"/>
<dbReference type="AlphaFoldDB" id="A0A2J7PCT1"/>
<evidence type="ECO:0000313" key="3">
    <source>
        <dbReference type="EMBL" id="PNF14139.1"/>
    </source>
</evidence>
<evidence type="ECO:0000256" key="1">
    <source>
        <dbReference type="SAM" id="Phobius"/>
    </source>
</evidence>
<keyword evidence="1" id="KW-1133">Transmembrane helix</keyword>
<keyword evidence="1" id="KW-0472">Membrane</keyword>
<dbReference type="OrthoDB" id="6624493at2759"/>